<comment type="caution">
    <text evidence="2">The sequence shown here is derived from an EMBL/GenBank/DDBJ whole genome shotgun (WGS) entry which is preliminary data.</text>
</comment>
<dbReference type="Proteomes" id="UP001172457">
    <property type="component" value="Chromosome 7"/>
</dbReference>
<evidence type="ECO:0000313" key="2">
    <source>
        <dbReference type="EMBL" id="KAJ9540887.1"/>
    </source>
</evidence>
<dbReference type="AlphaFoldDB" id="A0AA38VZN9"/>
<reference evidence="2" key="1">
    <citation type="submission" date="2023-03" db="EMBL/GenBank/DDBJ databases">
        <title>Chromosome-scale reference genome and RAD-based genetic map of yellow starthistle (Centaurea solstitialis) reveal putative structural variation and QTLs associated with invader traits.</title>
        <authorList>
            <person name="Reatini B."/>
            <person name="Cang F.A."/>
            <person name="Jiang Q."/>
            <person name="Mckibben M.T.W."/>
            <person name="Barker M.S."/>
            <person name="Rieseberg L.H."/>
            <person name="Dlugosch K.M."/>
        </authorList>
    </citation>
    <scope>NUCLEOTIDE SEQUENCE</scope>
    <source>
        <strain evidence="2">CAN-66</strain>
        <tissue evidence="2">Leaf</tissue>
    </source>
</reference>
<feature type="region of interest" description="Disordered" evidence="1">
    <location>
        <begin position="107"/>
        <end position="134"/>
    </location>
</feature>
<proteinExistence type="predicted"/>
<evidence type="ECO:0000313" key="3">
    <source>
        <dbReference type="Proteomes" id="UP001172457"/>
    </source>
</evidence>
<dbReference type="EMBL" id="JARYMX010000007">
    <property type="protein sequence ID" value="KAJ9540887.1"/>
    <property type="molecule type" value="Genomic_DNA"/>
</dbReference>
<sequence>MDSLLGVSKFDNLDSTIRKQSEKKSMVQVKTEERLNSQVPLLQMEFQLQTTKNVQTMQTHGCTLLEVSIENRYIYQIPCTIPKGPKLRENSEVNVYNVVIQHKINSKMSPSPPAIASHRRPPPPSPPPSATSAIASFSISIFPPTINHLLQNPNDKGGKDVAEKKD</sequence>
<protein>
    <submittedName>
        <fullName evidence="2">Uncharacterized protein</fullName>
    </submittedName>
</protein>
<name>A0AA38VZN9_9ASTR</name>
<accession>A0AA38VZN9</accession>
<organism evidence="2 3">
    <name type="scientific">Centaurea solstitialis</name>
    <name type="common">yellow star-thistle</name>
    <dbReference type="NCBI Taxonomy" id="347529"/>
    <lineage>
        <taxon>Eukaryota</taxon>
        <taxon>Viridiplantae</taxon>
        <taxon>Streptophyta</taxon>
        <taxon>Embryophyta</taxon>
        <taxon>Tracheophyta</taxon>
        <taxon>Spermatophyta</taxon>
        <taxon>Magnoliopsida</taxon>
        <taxon>eudicotyledons</taxon>
        <taxon>Gunneridae</taxon>
        <taxon>Pentapetalae</taxon>
        <taxon>asterids</taxon>
        <taxon>campanulids</taxon>
        <taxon>Asterales</taxon>
        <taxon>Asteraceae</taxon>
        <taxon>Carduoideae</taxon>
        <taxon>Cardueae</taxon>
        <taxon>Centaureinae</taxon>
        <taxon>Centaurea</taxon>
    </lineage>
</organism>
<gene>
    <name evidence="2" type="ORF">OSB04_027393</name>
</gene>
<evidence type="ECO:0000256" key="1">
    <source>
        <dbReference type="SAM" id="MobiDB-lite"/>
    </source>
</evidence>
<keyword evidence="3" id="KW-1185">Reference proteome</keyword>